<evidence type="ECO:0000256" key="1">
    <source>
        <dbReference type="SAM" id="MobiDB-lite"/>
    </source>
</evidence>
<gene>
    <name evidence="2" type="ORF">MUK42_05521</name>
</gene>
<sequence>MLYFFCTFCMFSSCRTSRVLSSLSSHHTNTKEGIRNIVKSSPDDDTTY</sequence>
<protein>
    <submittedName>
        <fullName evidence="2">Uncharacterized protein</fullName>
    </submittedName>
</protein>
<keyword evidence="3" id="KW-1185">Reference proteome</keyword>
<reference evidence="2" key="1">
    <citation type="submission" date="2022-05" db="EMBL/GenBank/DDBJ databases">
        <title>The Musa troglodytarum L. genome provides insights into the mechanism of non-climacteric behaviour and enrichment of carotenoids.</title>
        <authorList>
            <person name="Wang J."/>
        </authorList>
    </citation>
    <scope>NUCLEOTIDE SEQUENCE</scope>
    <source>
        <tissue evidence="2">Leaf</tissue>
    </source>
</reference>
<feature type="region of interest" description="Disordered" evidence="1">
    <location>
        <begin position="24"/>
        <end position="48"/>
    </location>
</feature>
<dbReference type="Proteomes" id="UP001055439">
    <property type="component" value="Chromosome 6"/>
</dbReference>
<evidence type="ECO:0000313" key="3">
    <source>
        <dbReference type="Proteomes" id="UP001055439"/>
    </source>
</evidence>
<name>A0A9E7GBM5_9LILI</name>
<dbReference type="EMBL" id="CP097508">
    <property type="protein sequence ID" value="URE12041.1"/>
    <property type="molecule type" value="Genomic_DNA"/>
</dbReference>
<evidence type="ECO:0000313" key="2">
    <source>
        <dbReference type="EMBL" id="URE12041.1"/>
    </source>
</evidence>
<proteinExistence type="predicted"/>
<dbReference type="AlphaFoldDB" id="A0A9E7GBM5"/>
<feature type="non-terminal residue" evidence="2">
    <location>
        <position position="48"/>
    </location>
</feature>
<organism evidence="2 3">
    <name type="scientific">Musa troglodytarum</name>
    <name type="common">fe'i banana</name>
    <dbReference type="NCBI Taxonomy" id="320322"/>
    <lineage>
        <taxon>Eukaryota</taxon>
        <taxon>Viridiplantae</taxon>
        <taxon>Streptophyta</taxon>
        <taxon>Embryophyta</taxon>
        <taxon>Tracheophyta</taxon>
        <taxon>Spermatophyta</taxon>
        <taxon>Magnoliopsida</taxon>
        <taxon>Liliopsida</taxon>
        <taxon>Zingiberales</taxon>
        <taxon>Musaceae</taxon>
        <taxon>Musa</taxon>
    </lineage>
</organism>
<accession>A0A9E7GBM5</accession>